<feature type="region of interest" description="Disordered" evidence="1">
    <location>
        <begin position="43"/>
        <end position="71"/>
    </location>
</feature>
<name>A0A423TAD1_PENVA</name>
<reference evidence="3 4" key="2">
    <citation type="submission" date="2019-01" db="EMBL/GenBank/DDBJ databases">
        <title>The decoding of complex shrimp genome reveals the adaptation for benthos swimmer, frequently molting mechanism and breeding impact on genome.</title>
        <authorList>
            <person name="Sun Y."/>
            <person name="Gao Y."/>
            <person name="Yu Y."/>
        </authorList>
    </citation>
    <scope>NUCLEOTIDE SEQUENCE [LARGE SCALE GENOMIC DNA]</scope>
    <source>
        <tissue evidence="3">Muscle</tissue>
    </source>
</reference>
<proteinExistence type="predicted"/>
<dbReference type="Proteomes" id="UP000283509">
    <property type="component" value="Unassembled WGS sequence"/>
</dbReference>
<evidence type="ECO:0000256" key="1">
    <source>
        <dbReference type="SAM" id="MobiDB-lite"/>
    </source>
</evidence>
<protein>
    <submittedName>
        <fullName evidence="3">Uncharacterized protein</fullName>
    </submittedName>
</protein>
<gene>
    <name evidence="3" type="ORF">C7M84_008184</name>
</gene>
<keyword evidence="2" id="KW-0472">Membrane</keyword>
<evidence type="ECO:0000256" key="2">
    <source>
        <dbReference type="SAM" id="Phobius"/>
    </source>
</evidence>
<keyword evidence="2" id="KW-0812">Transmembrane</keyword>
<feature type="transmembrane region" description="Helical" evidence="2">
    <location>
        <begin position="91"/>
        <end position="110"/>
    </location>
</feature>
<dbReference type="EMBL" id="QCYY01002030">
    <property type="protein sequence ID" value="ROT73377.1"/>
    <property type="molecule type" value="Genomic_DNA"/>
</dbReference>
<evidence type="ECO:0000313" key="4">
    <source>
        <dbReference type="Proteomes" id="UP000283509"/>
    </source>
</evidence>
<accession>A0A423TAD1</accession>
<dbReference type="AlphaFoldDB" id="A0A423TAD1"/>
<evidence type="ECO:0000313" key="3">
    <source>
        <dbReference type="EMBL" id="ROT73377.1"/>
    </source>
</evidence>
<organism evidence="3 4">
    <name type="scientific">Penaeus vannamei</name>
    <name type="common">Whiteleg shrimp</name>
    <name type="synonym">Litopenaeus vannamei</name>
    <dbReference type="NCBI Taxonomy" id="6689"/>
    <lineage>
        <taxon>Eukaryota</taxon>
        <taxon>Metazoa</taxon>
        <taxon>Ecdysozoa</taxon>
        <taxon>Arthropoda</taxon>
        <taxon>Crustacea</taxon>
        <taxon>Multicrustacea</taxon>
        <taxon>Malacostraca</taxon>
        <taxon>Eumalacostraca</taxon>
        <taxon>Eucarida</taxon>
        <taxon>Decapoda</taxon>
        <taxon>Dendrobranchiata</taxon>
        <taxon>Penaeoidea</taxon>
        <taxon>Penaeidae</taxon>
        <taxon>Penaeus</taxon>
    </lineage>
</organism>
<reference evidence="3 4" key="1">
    <citation type="submission" date="2018-04" db="EMBL/GenBank/DDBJ databases">
        <authorList>
            <person name="Zhang X."/>
            <person name="Yuan J."/>
            <person name="Li F."/>
            <person name="Xiang J."/>
        </authorList>
    </citation>
    <scope>NUCLEOTIDE SEQUENCE [LARGE SCALE GENOMIC DNA]</scope>
    <source>
        <tissue evidence="3">Muscle</tissue>
    </source>
</reference>
<keyword evidence="4" id="KW-1185">Reference proteome</keyword>
<sequence>MTRRTARMRVHKGHRRPRDNMQVRRQAFLTWCLAASALHGAVSQSQGRPPLAPPPGFRGGGPSSPEGAAGGRDLLSEGLNIPLLWGSPASIQIPALMLLTVVLIFFSAVARDSYLSLFEAPAVPPGHDLRDIWRRIRDRETPASSYPSYPSYPRPHTPPVILPVL</sequence>
<comment type="caution">
    <text evidence="3">The sequence shown here is derived from an EMBL/GenBank/DDBJ whole genome shotgun (WGS) entry which is preliminary data.</text>
</comment>
<keyword evidence="2" id="KW-1133">Transmembrane helix</keyword>